<gene>
    <name evidence="1" type="ORF">ADINL_0666</name>
</gene>
<name>A0A063Y323_9GAMM</name>
<sequence length="134" mass="15416">MALPLVIFTHGPSWFGLEARHIAGRGHLSAEDQDVIAFSRLFCMHSEPSGRLEYLRLRTSTAEWRLGIQGKIELIELNADVIFPLPDPLYKQRRFLPLKALGFHHQQQHQQQLIALLDAEQLTQLALDQRQISR</sequence>
<proteinExistence type="predicted"/>
<dbReference type="Proteomes" id="UP000027318">
    <property type="component" value="Unassembled WGS sequence"/>
</dbReference>
<dbReference type="AlphaFoldDB" id="A0A063Y323"/>
<evidence type="ECO:0000313" key="2">
    <source>
        <dbReference type="Proteomes" id="UP000027318"/>
    </source>
</evidence>
<dbReference type="STRING" id="267850.ADINL_0666"/>
<organism evidence="1 2">
    <name type="scientific">Nitrincola lacisaponensis</name>
    <dbReference type="NCBI Taxonomy" id="267850"/>
    <lineage>
        <taxon>Bacteria</taxon>
        <taxon>Pseudomonadati</taxon>
        <taxon>Pseudomonadota</taxon>
        <taxon>Gammaproteobacteria</taxon>
        <taxon>Oceanospirillales</taxon>
        <taxon>Oceanospirillaceae</taxon>
        <taxon>Nitrincola</taxon>
    </lineage>
</organism>
<reference evidence="1 2" key="1">
    <citation type="journal article" date="2005" name="Int. J. Syst. Evol. Microbiol.">
        <title>Nitrincola lacisaponensis gen. nov., sp. nov., a novel alkaliphilic bacterium isolated from an alkaline, saline lake.</title>
        <authorList>
            <person name="Dimitriu P.A."/>
            <person name="Shukla S.K."/>
            <person name="Conradt J."/>
            <person name="Marquez M.C."/>
            <person name="Ventosa A."/>
            <person name="Maglia A."/>
            <person name="Peyton B.M."/>
            <person name="Pinkart H.C."/>
            <person name="Mormile M.R."/>
        </authorList>
    </citation>
    <scope>NUCLEOTIDE SEQUENCE [LARGE SCALE GENOMIC DNA]</scope>
    <source>
        <strain evidence="1 2">4CA</strain>
    </source>
</reference>
<dbReference type="EMBL" id="JMSZ01000016">
    <property type="protein sequence ID" value="KDE40074.1"/>
    <property type="molecule type" value="Genomic_DNA"/>
</dbReference>
<evidence type="ECO:0000313" key="1">
    <source>
        <dbReference type="EMBL" id="KDE40074.1"/>
    </source>
</evidence>
<comment type="caution">
    <text evidence="1">The sequence shown here is derived from an EMBL/GenBank/DDBJ whole genome shotgun (WGS) entry which is preliminary data.</text>
</comment>
<protein>
    <submittedName>
        <fullName evidence="1">Uncharacterized protein</fullName>
    </submittedName>
</protein>
<keyword evidence="2" id="KW-1185">Reference proteome</keyword>
<accession>A0A063Y323</accession>
<dbReference type="RefSeq" id="WP_036543994.1">
    <property type="nucleotide sequence ID" value="NZ_JMSZ01000016.1"/>
</dbReference>